<dbReference type="AlphaFoldDB" id="A0A3R7N1N8"/>
<dbReference type="EC" id="3.1.26.4" evidence="1"/>
<dbReference type="EMBL" id="MKGL01001039">
    <property type="protein sequence ID" value="RNE94860.1"/>
    <property type="molecule type" value="Genomic_DNA"/>
</dbReference>
<keyword evidence="1" id="KW-0378">Hydrolase</keyword>
<sequence>MPHLDAGPCPGRGPRTAKCAQRVSLFRPPETQQNHCQAAQALACCPVRAKTTRVLLIPRPFCNTAPKRAGKRSAAAGRPPVPTRERFVRAKVGLREVLISPLRCDIQAFLRSPVEDTPLAVAHGEGAAIGEEAMVDKRRRSKMGTKQPHRVAEQGWAPTLFPAELLARTLRGRRWFSRRQPRRACYLENAAGQFTVWPAIGSR</sequence>
<dbReference type="RefSeq" id="XP_029233007.1">
    <property type="nucleotide sequence ID" value="XM_029387150.1"/>
</dbReference>
<evidence type="ECO:0000313" key="1">
    <source>
        <dbReference type="EMBL" id="RNE94860.1"/>
    </source>
</evidence>
<accession>A0A3R7N1N8</accession>
<dbReference type="Proteomes" id="UP000283634">
    <property type="component" value="Unassembled WGS sequence"/>
</dbReference>
<proteinExistence type="predicted"/>
<gene>
    <name evidence="1" type="ORF">TraAM80_10537</name>
</gene>
<dbReference type="GeneID" id="40334470"/>
<comment type="caution">
    <text evidence="1">The sequence shown here is derived from an EMBL/GenBank/DDBJ whole genome shotgun (WGS) entry which is preliminary data.</text>
</comment>
<organism evidence="1 2">
    <name type="scientific">Trypanosoma rangeli</name>
    <dbReference type="NCBI Taxonomy" id="5698"/>
    <lineage>
        <taxon>Eukaryota</taxon>
        <taxon>Discoba</taxon>
        <taxon>Euglenozoa</taxon>
        <taxon>Kinetoplastea</taxon>
        <taxon>Metakinetoplastina</taxon>
        <taxon>Trypanosomatida</taxon>
        <taxon>Trypanosomatidae</taxon>
        <taxon>Trypanosoma</taxon>
        <taxon>Herpetosoma</taxon>
    </lineage>
</organism>
<dbReference type="GO" id="GO:0004523">
    <property type="term" value="F:RNA-DNA hybrid ribonuclease activity"/>
    <property type="evidence" value="ECO:0007669"/>
    <property type="project" value="UniProtKB-EC"/>
</dbReference>
<evidence type="ECO:0000313" key="2">
    <source>
        <dbReference type="Proteomes" id="UP000283634"/>
    </source>
</evidence>
<protein>
    <submittedName>
        <fullName evidence="1">Ribonuclease HI</fullName>
        <ecNumber evidence="1">3.1.26.4</ecNumber>
    </submittedName>
</protein>
<reference evidence="1 2" key="1">
    <citation type="journal article" date="2018" name="BMC Genomics">
        <title>Genomic comparison of Trypanosoma conorhini and Trypanosoma rangeli to Trypanosoma cruzi strains of high and low virulence.</title>
        <authorList>
            <person name="Bradwell K.R."/>
            <person name="Koparde V.N."/>
            <person name="Matveyev A.V."/>
            <person name="Serrano M.G."/>
            <person name="Alves J.M."/>
            <person name="Parikh H."/>
            <person name="Huang B."/>
            <person name="Lee V."/>
            <person name="Espinosa-Alvarez O."/>
            <person name="Ortiz P.A."/>
            <person name="Costa-Martins A.G."/>
            <person name="Teixeira M.M."/>
            <person name="Buck G.A."/>
        </authorList>
    </citation>
    <scope>NUCLEOTIDE SEQUENCE [LARGE SCALE GENOMIC DNA]</scope>
    <source>
        <strain evidence="1 2">AM80</strain>
    </source>
</reference>
<keyword evidence="2" id="KW-1185">Reference proteome</keyword>
<name>A0A3R7N1N8_TRYRA</name>